<name>A0AAV7VBG1_PLEWA</name>
<reference evidence="1" key="1">
    <citation type="journal article" date="2022" name="bioRxiv">
        <title>Sequencing and chromosome-scale assembly of the giantPleurodeles waltlgenome.</title>
        <authorList>
            <person name="Brown T."/>
            <person name="Elewa A."/>
            <person name="Iarovenko S."/>
            <person name="Subramanian E."/>
            <person name="Araus A.J."/>
            <person name="Petzold A."/>
            <person name="Susuki M."/>
            <person name="Suzuki K.-i.T."/>
            <person name="Hayashi T."/>
            <person name="Toyoda A."/>
            <person name="Oliveira C."/>
            <person name="Osipova E."/>
            <person name="Leigh N.D."/>
            <person name="Simon A."/>
            <person name="Yun M.H."/>
        </authorList>
    </citation>
    <scope>NUCLEOTIDE SEQUENCE</scope>
    <source>
        <strain evidence="1">20211129_DDA</strain>
        <tissue evidence="1">Liver</tissue>
    </source>
</reference>
<protein>
    <submittedName>
        <fullName evidence="1">Uncharacterized protein</fullName>
    </submittedName>
</protein>
<evidence type="ECO:0000313" key="2">
    <source>
        <dbReference type="Proteomes" id="UP001066276"/>
    </source>
</evidence>
<accession>A0AAV7VBG1</accession>
<dbReference type="Proteomes" id="UP001066276">
    <property type="component" value="Chromosome 2_1"/>
</dbReference>
<sequence length="78" mass="8934">MMDSRTEDQEMLMRRVIARDDQQAEFQAKQEEPENRSRRNNICIWGIPQGAEGTRILGAGLPCAIHCVKLYCPVELLC</sequence>
<comment type="caution">
    <text evidence="1">The sequence shown here is derived from an EMBL/GenBank/DDBJ whole genome shotgun (WGS) entry which is preliminary data.</text>
</comment>
<dbReference type="AlphaFoldDB" id="A0AAV7VBG1"/>
<evidence type="ECO:0000313" key="1">
    <source>
        <dbReference type="EMBL" id="KAJ1197424.1"/>
    </source>
</evidence>
<keyword evidence="2" id="KW-1185">Reference proteome</keyword>
<organism evidence="1 2">
    <name type="scientific">Pleurodeles waltl</name>
    <name type="common">Iberian ribbed newt</name>
    <dbReference type="NCBI Taxonomy" id="8319"/>
    <lineage>
        <taxon>Eukaryota</taxon>
        <taxon>Metazoa</taxon>
        <taxon>Chordata</taxon>
        <taxon>Craniata</taxon>
        <taxon>Vertebrata</taxon>
        <taxon>Euteleostomi</taxon>
        <taxon>Amphibia</taxon>
        <taxon>Batrachia</taxon>
        <taxon>Caudata</taxon>
        <taxon>Salamandroidea</taxon>
        <taxon>Salamandridae</taxon>
        <taxon>Pleurodelinae</taxon>
        <taxon>Pleurodeles</taxon>
    </lineage>
</organism>
<dbReference type="EMBL" id="JANPWB010000003">
    <property type="protein sequence ID" value="KAJ1197424.1"/>
    <property type="molecule type" value="Genomic_DNA"/>
</dbReference>
<proteinExistence type="predicted"/>
<gene>
    <name evidence="1" type="ORF">NDU88_001284</name>
</gene>